<evidence type="ECO:0000256" key="6">
    <source>
        <dbReference type="ARBA" id="ARBA00022722"/>
    </source>
</evidence>
<dbReference type="GO" id="GO:1990180">
    <property type="term" value="P:mitochondrial tRNA 3'-end processing"/>
    <property type="evidence" value="ECO:0007669"/>
    <property type="project" value="TreeGrafter"/>
</dbReference>
<keyword evidence="6" id="KW-0540">Nuclease</keyword>
<dbReference type="CDD" id="cd07718">
    <property type="entry name" value="RNaseZ_ELAC1_ELAC2-C-term-like_MBL-fold"/>
    <property type="match status" value="1"/>
</dbReference>
<evidence type="ECO:0000256" key="3">
    <source>
        <dbReference type="ARBA" id="ARBA00007823"/>
    </source>
</evidence>
<sequence length="733" mass="80867">MLAQLNVLATPSAAEFSSSSILLFTGNRNRYVIGNFGEGLQRTLIQHKFRFKDTLKVAAVAGNVSISNVGGLPGLGITLSELSKQKQVVLLGHLPSLRAMIRTWRHFVLRSATVQFSFADTYADDMLAIRTVMLDNSASYTVQFADMRGRFLPQRAEALGVTDRKLYKILAAGQDLQLENGQTIKADDVNEPAKPGPRLFFLELSSDCLVSKALDVHWAAPSHPGAQCLSDAQRDNVVILSLGKAVDLRSDALAQLIHMFEGCKLFVSHTHLCKDYFSATSAAAALQKCAEVAPRLFSAPQLHLSDGDDDDYDAAAWFRDRYRHIAVLEAGMEMAILPQLNASKTTAWADDETVLDVTQSPCETDALRDPAGGIDDVQTVTLGTGSSFPSKYRNVSGTLVRTSAHHAVLFDCGEATCIQLARYYGSRAPAVIASIRVIFISHLHADHHLGIVRMIEQWTKAAPADRKLYIVGPKRVASVIEEWSAIDPLDLERVRFLDMYNQVRSDSTDTNAVKRQRTAAEKHEEYMEEDLVPVETGTKFSSDMESVVNELYGDEDSRIIEICTVKAIHPAMAYSMKVVLRIGEMGTFSVGYSGDTRPNEKFVNICTGIDLLVHEATHGDDLHEDAYEKMHSTQSESLLVGAAMGAKRIVLTHISQRYPKAGHGNKGHILASDLKKRLPETLKGSRYEWLLEIDDDKRVPEAIVAYDGMCVRYGDIKDVGATLEDIATMFEQD</sequence>
<name>A0A1E4TFK7_9ASCO</name>
<proteinExistence type="inferred from homology"/>
<comment type="similarity">
    <text evidence="3">Belongs to the RNase Z family.</text>
</comment>
<evidence type="ECO:0000256" key="10">
    <source>
        <dbReference type="ARBA" id="ARBA00022833"/>
    </source>
</evidence>
<evidence type="ECO:0000259" key="11">
    <source>
        <dbReference type="Pfam" id="PF13691"/>
    </source>
</evidence>
<evidence type="ECO:0000256" key="9">
    <source>
        <dbReference type="ARBA" id="ARBA00022801"/>
    </source>
</evidence>
<accession>A0A1E4TFK7</accession>
<dbReference type="InterPro" id="IPR027794">
    <property type="entry name" value="tRNase_Z_dom"/>
</dbReference>
<comment type="cofactor">
    <cofactor evidence="2">
        <name>Zn(2+)</name>
        <dbReference type="ChEBI" id="CHEBI:29105"/>
    </cofactor>
</comment>
<dbReference type="SUPFAM" id="SSF56281">
    <property type="entry name" value="Metallo-hydrolase/oxidoreductase"/>
    <property type="match status" value="2"/>
</dbReference>
<protein>
    <recommendedName>
        <fullName evidence="4">ribonuclease Z</fullName>
        <ecNumber evidence="4">3.1.26.11</ecNumber>
    </recommendedName>
</protein>
<dbReference type="GO" id="GO:0042781">
    <property type="term" value="F:3'-tRNA processing endoribonuclease activity"/>
    <property type="evidence" value="ECO:0007669"/>
    <property type="project" value="UniProtKB-EC"/>
</dbReference>
<gene>
    <name evidence="12" type="ORF">CANCADRAFT_106916</name>
</gene>
<dbReference type="Pfam" id="PF23023">
    <property type="entry name" value="Anti-Pycsar_Apyc1"/>
    <property type="match status" value="1"/>
</dbReference>
<keyword evidence="7" id="KW-0479">Metal-binding</keyword>
<dbReference type="AlphaFoldDB" id="A0A1E4TFK7"/>
<dbReference type="GO" id="GO:0005739">
    <property type="term" value="C:mitochondrion"/>
    <property type="evidence" value="ECO:0007669"/>
    <property type="project" value="TreeGrafter"/>
</dbReference>
<dbReference type="Pfam" id="PF13691">
    <property type="entry name" value="Lactamase_B_4"/>
    <property type="match status" value="1"/>
</dbReference>
<evidence type="ECO:0000313" key="13">
    <source>
        <dbReference type="Proteomes" id="UP000095023"/>
    </source>
</evidence>
<dbReference type="EMBL" id="KV453842">
    <property type="protein sequence ID" value="ODV90483.1"/>
    <property type="molecule type" value="Genomic_DNA"/>
</dbReference>
<keyword evidence="8" id="KW-0255">Endonuclease</keyword>
<dbReference type="Proteomes" id="UP000095023">
    <property type="component" value="Unassembled WGS sequence"/>
</dbReference>
<evidence type="ECO:0000256" key="8">
    <source>
        <dbReference type="ARBA" id="ARBA00022759"/>
    </source>
</evidence>
<evidence type="ECO:0000256" key="2">
    <source>
        <dbReference type="ARBA" id="ARBA00001947"/>
    </source>
</evidence>
<dbReference type="Gene3D" id="3.60.15.10">
    <property type="entry name" value="Ribonuclease Z/Hydroxyacylglutathione hydrolase-like"/>
    <property type="match status" value="2"/>
</dbReference>
<dbReference type="InterPro" id="IPR047151">
    <property type="entry name" value="RNZ2-like"/>
</dbReference>
<dbReference type="OrthoDB" id="527344at2759"/>
<keyword evidence="10" id="KW-0862">Zinc</keyword>
<reference evidence="13" key="1">
    <citation type="submission" date="2016-02" db="EMBL/GenBank/DDBJ databases">
        <title>Comparative genomics of biotechnologically important yeasts.</title>
        <authorList>
            <consortium name="DOE Joint Genome Institute"/>
            <person name="Riley R."/>
            <person name="Haridas S."/>
            <person name="Wolfe K.H."/>
            <person name="Lopes M.R."/>
            <person name="Hittinger C.T."/>
            <person name="Goker M."/>
            <person name="Salamov A."/>
            <person name="Wisecaver J."/>
            <person name="Long T.M."/>
            <person name="Aerts A.L."/>
            <person name="Barry K."/>
            <person name="Choi C."/>
            <person name="Clum A."/>
            <person name="Coughlan A.Y."/>
            <person name="Deshpande S."/>
            <person name="Douglass A.P."/>
            <person name="Hanson S.J."/>
            <person name="Klenk H.-P."/>
            <person name="Labutti K."/>
            <person name="Lapidus A."/>
            <person name="Lindquist E."/>
            <person name="Lipzen A."/>
            <person name="Meier-Kolthoff J.P."/>
            <person name="Ohm R.A."/>
            <person name="Otillar R.P."/>
            <person name="Pangilinan J."/>
            <person name="Peng Y."/>
            <person name="Rokas A."/>
            <person name="Rosa C.A."/>
            <person name="Scheuner C."/>
            <person name="Sibirny A.A."/>
            <person name="Slot J.C."/>
            <person name="Stielow J.B."/>
            <person name="Sun H."/>
            <person name="Kurtzman C.P."/>
            <person name="Blackwell M."/>
            <person name="Jeffries T.W."/>
            <person name="Grigoriev I.V."/>
        </authorList>
    </citation>
    <scope>NUCLEOTIDE SEQUENCE [LARGE SCALE GENOMIC DNA]</scope>
    <source>
        <strain evidence="13">NRRL Y-17796</strain>
    </source>
</reference>
<keyword evidence="13" id="KW-1185">Reference proteome</keyword>
<dbReference type="InterPro" id="IPR036866">
    <property type="entry name" value="RibonucZ/Hydroxyglut_hydro"/>
</dbReference>
<keyword evidence="9" id="KW-0378">Hydrolase</keyword>
<evidence type="ECO:0000256" key="5">
    <source>
        <dbReference type="ARBA" id="ARBA00022694"/>
    </source>
</evidence>
<keyword evidence="5" id="KW-0819">tRNA processing</keyword>
<evidence type="ECO:0000256" key="1">
    <source>
        <dbReference type="ARBA" id="ARBA00000402"/>
    </source>
</evidence>
<evidence type="ECO:0000256" key="4">
    <source>
        <dbReference type="ARBA" id="ARBA00012477"/>
    </source>
</evidence>
<organism evidence="12 13">
    <name type="scientific">Tortispora caseinolytica NRRL Y-17796</name>
    <dbReference type="NCBI Taxonomy" id="767744"/>
    <lineage>
        <taxon>Eukaryota</taxon>
        <taxon>Fungi</taxon>
        <taxon>Dikarya</taxon>
        <taxon>Ascomycota</taxon>
        <taxon>Saccharomycotina</taxon>
        <taxon>Trigonopsidomycetes</taxon>
        <taxon>Trigonopsidales</taxon>
        <taxon>Trigonopsidaceae</taxon>
        <taxon>Tortispora</taxon>
    </lineage>
</organism>
<dbReference type="PANTHER" id="PTHR12553">
    <property type="entry name" value="ZINC PHOSPHODIESTERASE ELAC PROTEIN 2"/>
    <property type="match status" value="1"/>
</dbReference>
<dbReference type="EC" id="3.1.26.11" evidence="4"/>
<comment type="catalytic activity">
    <reaction evidence="1">
        <text>Endonucleolytic cleavage of RNA, removing extra 3' nucleotides from tRNA precursor, generating 3' termini of tRNAs. A 3'-hydroxy group is left at the tRNA terminus and a 5'-phosphoryl group is left at the trailer molecule.</text>
        <dbReference type="EC" id="3.1.26.11"/>
    </reaction>
</comment>
<dbReference type="GO" id="GO:0046872">
    <property type="term" value="F:metal ion binding"/>
    <property type="evidence" value="ECO:0007669"/>
    <property type="project" value="UniProtKB-KW"/>
</dbReference>
<evidence type="ECO:0000313" key="12">
    <source>
        <dbReference type="EMBL" id="ODV90483.1"/>
    </source>
</evidence>
<feature type="domain" description="tRNase Z endonuclease" evidence="11">
    <location>
        <begin position="14"/>
        <end position="71"/>
    </location>
</feature>
<evidence type="ECO:0000256" key="7">
    <source>
        <dbReference type="ARBA" id="ARBA00022723"/>
    </source>
</evidence>
<dbReference type="PANTHER" id="PTHR12553:SF49">
    <property type="entry name" value="ZINC PHOSPHODIESTERASE ELAC PROTEIN 2"/>
    <property type="match status" value="1"/>
</dbReference>